<name>A0A7S0AA38_9DINO</name>
<accession>A0A7S0AA38</accession>
<feature type="compositionally biased region" description="Low complexity" evidence="1">
    <location>
        <begin position="408"/>
        <end position="422"/>
    </location>
</feature>
<feature type="region of interest" description="Disordered" evidence="1">
    <location>
        <begin position="394"/>
        <end position="425"/>
    </location>
</feature>
<proteinExistence type="predicted"/>
<feature type="region of interest" description="Disordered" evidence="1">
    <location>
        <begin position="438"/>
        <end position="479"/>
    </location>
</feature>
<reference evidence="2" key="1">
    <citation type="submission" date="2021-01" db="EMBL/GenBank/DDBJ databases">
        <authorList>
            <person name="Corre E."/>
            <person name="Pelletier E."/>
            <person name="Niang G."/>
            <person name="Scheremetjew M."/>
            <person name="Finn R."/>
            <person name="Kale V."/>
            <person name="Holt S."/>
            <person name="Cochrane G."/>
            <person name="Meng A."/>
            <person name="Brown T."/>
            <person name="Cohen L."/>
        </authorList>
    </citation>
    <scope>NUCLEOTIDE SEQUENCE</scope>
    <source>
        <strain evidence="2">Pbaha01</strain>
    </source>
</reference>
<sequence length="557" mass="62651">MAVLADVAPSAVDEARQMQEDAASSVDKACRQAAAREDLRCFVTLLGLEDEEAVLGLGVYAHARTVRQRRWGQPPDLDLVFDYVDVEAFNEGVRRAAPQAGERLPVLVSSARGRFNGWLPLYIHAQHWASARRFAVSAFSALANRRPGGTFKPKDALDICCSLLTCAVAGFTKSQTECASPRTASRGKASERAVQMYADVHRLLLQMAREYPEVHLEALQRVRRFIEDPVGRTRRGTPNLGNLVHCLLVVEEVTWEDLAPSLVPEALRRHVMRQECNCLTFRSNRCGRSAEQLVAAWDSFAPDVGKVVCFSVMFYQRVGRPSGWSLADVEAAYDRRWGRLREEVMAGVMGACAHLCQQHSVMDFLLPIIPGGACSVDHIAELILWAERHGTTESLGKPSWRAERRGRGAASAAAPPEAEWPAPRGPCPLLQEWLSRSLRRRRPRQPQQRWRPNAKQDAAEKRGQDPPQELQSTSAGESAAIVSDSLQGSLFVPQQNWQEARQLEHGQWLWLQPPSYWLLVPFVPQSPQLAAQPRSQDMQQQWEWLQWLQHLRHTRAR</sequence>
<protein>
    <submittedName>
        <fullName evidence="2">Uncharacterized protein</fullName>
    </submittedName>
</protein>
<dbReference type="AlphaFoldDB" id="A0A7S0AA38"/>
<evidence type="ECO:0000256" key="1">
    <source>
        <dbReference type="SAM" id="MobiDB-lite"/>
    </source>
</evidence>
<evidence type="ECO:0000313" key="2">
    <source>
        <dbReference type="EMBL" id="CAD8357500.1"/>
    </source>
</evidence>
<dbReference type="EMBL" id="HBEG01021310">
    <property type="protein sequence ID" value="CAD8357500.1"/>
    <property type="molecule type" value="Transcribed_RNA"/>
</dbReference>
<organism evidence="2">
    <name type="scientific">Pyrodinium bahamense</name>
    <dbReference type="NCBI Taxonomy" id="73915"/>
    <lineage>
        <taxon>Eukaryota</taxon>
        <taxon>Sar</taxon>
        <taxon>Alveolata</taxon>
        <taxon>Dinophyceae</taxon>
        <taxon>Gonyaulacales</taxon>
        <taxon>Pyrocystaceae</taxon>
        <taxon>Pyrodinium</taxon>
    </lineage>
</organism>
<gene>
    <name evidence="2" type="ORF">PBAH0796_LOCUS12867</name>
</gene>